<sequence length="185" mass="21882">MAHSTKKKTTRNAKGGKPWTTDMQRTWLTTYLGLYEEAQHSKIHGTVKTFRWGRLHDWFNNHKRDLGLTRVTKVLDFRAHKKRHLSGCEAYYHLYYDDVLRPTVQQRWAQSPDYDTKTPEAPFEFHSALIQQLWKLEKDKSPIKEQVTVYIEKEYERMNSGATNANIENIDPGEDEEDLDPEELK</sequence>
<comment type="caution">
    <text evidence="2">The sequence shown here is derived from an EMBL/GenBank/DDBJ whole genome shotgun (WGS) entry which is preliminary data.</text>
</comment>
<dbReference type="EMBL" id="MU154549">
    <property type="protein sequence ID" value="KAF9496843.1"/>
    <property type="molecule type" value="Genomic_DNA"/>
</dbReference>
<organism evidence="2 3">
    <name type="scientific">Pleurotus eryngii</name>
    <name type="common">Boletus of the steppes</name>
    <dbReference type="NCBI Taxonomy" id="5323"/>
    <lineage>
        <taxon>Eukaryota</taxon>
        <taxon>Fungi</taxon>
        <taxon>Dikarya</taxon>
        <taxon>Basidiomycota</taxon>
        <taxon>Agaricomycotina</taxon>
        <taxon>Agaricomycetes</taxon>
        <taxon>Agaricomycetidae</taxon>
        <taxon>Agaricales</taxon>
        <taxon>Pleurotineae</taxon>
        <taxon>Pleurotaceae</taxon>
        <taxon>Pleurotus</taxon>
    </lineage>
</organism>
<accession>A0A9P6A160</accession>
<reference evidence="2" key="1">
    <citation type="submission" date="2020-11" db="EMBL/GenBank/DDBJ databases">
        <authorList>
            <consortium name="DOE Joint Genome Institute"/>
            <person name="Ahrendt S."/>
            <person name="Riley R."/>
            <person name="Andreopoulos W."/>
            <person name="Labutti K."/>
            <person name="Pangilinan J."/>
            <person name="Ruiz-Duenas F.J."/>
            <person name="Barrasa J.M."/>
            <person name="Sanchez-Garcia M."/>
            <person name="Camarero S."/>
            <person name="Miyauchi S."/>
            <person name="Serrano A."/>
            <person name="Linde D."/>
            <person name="Babiker R."/>
            <person name="Drula E."/>
            <person name="Ayuso-Fernandez I."/>
            <person name="Pacheco R."/>
            <person name="Padilla G."/>
            <person name="Ferreira P."/>
            <person name="Barriuso J."/>
            <person name="Kellner H."/>
            <person name="Castanera R."/>
            <person name="Alfaro M."/>
            <person name="Ramirez L."/>
            <person name="Pisabarro A.G."/>
            <person name="Kuo A."/>
            <person name="Tritt A."/>
            <person name="Lipzen A."/>
            <person name="He G."/>
            <person name="Yan M."/>
            <person name="Ng V."/>
            <person name="Cullen D."/>
            <person name="Martin F."/>
            <person name="Rosso M.-N."/>
            <person name="Henrissat B."/>
            <person name="Hibbett D."/>
            <person name="Martinez A.T."/>
            <person name="Grigoriev I.V."/>
        </authorList>
    </citation>
    <scope>NUCLEOTIDE SEQUENCE</scope>
    <source>
        <strain evidence="2">ATCC 90797</strain>
    </source>
</reference>
<protein>
    <submittedName>
        <fullName evidence="2">Uncharacterized protein</fullName>
    </submittedName>
</protein>
<evidence type="ECO:0000256" key="1">
    <source>
        <dbReference type="SAM" id="MobiDB-lite"/>
    </source>
</evidence>
<feature type="compositionally biased region" description="Acidic residues" evidence="1">
    <location>
        <begin position="171"/>
        <end position="185"/>
    </location>
</feature>
<name>A0A9P6A160_PLEER</name>
<feature type="region of interest" description="Disordered" evidence="1">
    <location>
        <begin position="161"/>
        <end position="185"/>
    </location>
</feature>
<proteinExistence type="predicted"/>
<dbReference type="AlphaFoldDB" id="A0A9P6A160"/>
<evidence type="ECO:0000313" key="3">
    <source>
        <dbReference type="Proteomes" id="UP000807025"/>
    </source>
</evidence>
<evidence type="ECO:0000313" key="2">
    <source>
        <dbReference type="EMBL" id="KAF9496843.1"/>
    </source>
</evidence>
<dbReference type="Proteomes" id="UP000807025">
    <property type="component" value="Unassembled WGS sequence"/>
</dbReference>
<keyword evidence="3" id="KW-1185">Reference proteome</keyword>
<gene>
    <name evidence="2" type="ORF">BDN71DRAFT_1430022</name>
</gene>